<dbReference type="AlphaFoldDB" id="A0AAV7S3F1"/>
<keyword evidence="3" id="KW-1185">Reference proteome</keyword>
<dbReference type="EMBL" id="JANPWB010000009">
    <property type="protein sequence ID" value="KAJ1158648.1"/>
    <property type="molecule type" value="Genomic_DNA"/>
</dbReference>
<dbReference type="Proteomes" id="UP001066276">
    <property type="component" value="Chromosome 5"/>
</dbReference>
<accession>A0AAV7S3F1</accession>
<evidence type="ECO:0000313" key="2">
    <source>
        <dbReference type="EMBL" id="KAJ1158648.1"/>
    </source>
</evidence>
<name>A0AAV7S3F1_PLEWA</name>
<evidence type="ECO:0000256" key="1">
    <source>
        <dbReference type="SAM" id="MobiDB-lite"/>
    </source>
</evidence>
<sequence>MCDAGPGEEEADRLPGWRCGTALEGNIGPLSDTMKCGGVGMGLSRGSRSQKRREQRSEEAPYGFRLG</sequence>
<protein>
    <submittedName>
        <fullName evidence="2">Uncharacterized protein</fullName>
    </submittedName>
</protein>
<reference evidence="2" key="1">
    <citation type="journal article" date="2022" name="bioRxiv">
        <title>Sequencing and chromosome-scale assembly of the giantPleurodeles waltlgenome.</title>
        <authorList>
            <person name="Brown T."/>
            <person name="Elewa A."/>
            <person name="Iarovenko S."/>
            <person name="Subramanian E."/>
            <person name="Araus A.J."/>
            <person name="Petzold A."/>
            <person name="Susuki M."/>
            <person name="Suzuki K.-i.T."/>
            <person name="Hayashi T."/>
            <person name="Toyoda A."/>
            <person name="Oliveira C."/>
            <person name="Osipova E."/>
            <person name="Leigh N.D."/>
            <person name="Simon A."/>
            <person name="Yun M.H."/>
        </authorList>
    </citation>
    <scope>NUCLEOTIDE SEQUENCE</scope>
    <source>
        <strain evidence="2">20211129_DDA</strain>
        <tissue evidence="2">Liver</tissue>
    </source>
</reference>
<feature type="region of interest" description="Disordered" evidence="1">
    <location>
        <begin position="38"/>
        <end position="67"/>
    </location>
</feature>
<evidence type="ECO:0000313" key="3">
    <source>
        <dbReference type="Proteomes" id="UP001066276"/>
    </source>
</evidence>
<comment type="caution">
    <text evidence="2">The sequence shown here is derived from an EMBL/GenBank/DDBJ whole genome shotgun (WGS) entry which is preliminary data.</text>
</comment>
<organism evidence="2 3">
    <name type="scientific">Pleurodeles waltl</name>
    <name type="common">Iberian ribbed newt</name>
    <dbReference type="NCBI Taxonomy" id="8319"/>
    <lineage>
        <taxon>Eukaryota</taxon>
        <taxon>Metazoa</taxon>
        <taxon>Chordata</taxon>
        <taxon>Craniata</taxon>
        <taxon>Vertebrata</taxon>
        <taxon>Euteleostomi</taxon>
        <taxon>Amphibia</taxon>
        <taxon>Batrachia</taxon>
        <taxon>Caudata</taxon>
        <taxon>Salamandroidea</taxon>
        <taxon>Salamandridae</taxon>
        <taxon>Pleurodelinae</taxon>
        <taxon>Pleurodeles</taxon>
    </lineage>
</organism>
<proteinExistence type="predicted"/>
<gene>
    <name evidence="2" type="ORF">NDU88_011336</name>
</gene>